<dbReference type="CDD" id="cd03801">
    <property type="entry name" value="GT4_PimA-like"/>
    <property type="match status" value="1"/>
</dbReference>
<dbReference type="AlphaFoldDB" id="A0A7W9AYI4"/>
<dbReference type="PANTHER" id="PTHR12526">
    <property type="entry name" value="GLYCOSYLTRANSFERASE"/>
    <property type="match status" value="1"/>
</dbReference>
<gene>
    <name evidence="3" type="ORF">FHS76_002740</name>
</gene>
<keyword evidence="2 3" id="KW-0808">Transferase</keyword>
<dbReference type="Proteomes" id="UP000555546">
    <property type="component" value="Unassembled WGS sequence"/>
</dbReference>
<dbReference type="PANTHER" id="PTHR12526:SF510">
    <property type="entry name" value="D-INOSITOL 3-PHOSPHATE GLYCOSYLTRANSFERASE"/>
    <property type="match status" value="1"/>
</dbReference>
<dbReference type="EMBL" id="JACIJG010000009">
    <property type="protein sequence ID" value="MBB5702851.1"/>
    <property type="molecule type" value="Genomic_DNA"/>
</dbReference>
<sequence length="412" mass="44641">MDGSVVVSQLGARMHYAVPRIFASRERLAHFYTDICALQGWPRLLNGLPPAALPASVRRLVGRAPQGIPRERMTTFPGFGLHSAMRRLANQTGPKSTANAIWAGETFGKLVADSGFHGASGVYAFSGEALEMLTAAKGRGLWTAVEQMIAPRTVVDRLAREEEALNPGWQQPVADDVHAPAFAGRERAEWRIADVVVCPSEFVAHHAVEAGCAPEKLVVVPYGVDDRFLLDPCPRLPGRLRVLTVGAVGLRKGSPYVGAVARALEDKAHFRMVGPVDILPQARTKLAASVELTGPIPRSEMRTQFEWADVFLLPSLCEGSATAVYEALAAGLPVICTENTGSVVRHGLDGYIVPVRDVRETAEILRQLAGNPAMLARMSESARERASEFTVSRYGERLMAALSRHRAFPAKI</sequence>
<name>A0A7W9AYI4_9HYPH</name>
<keyword evidence="4" id="KW-1185">Reference proteome</keyword>
<evidence type="ECO:0000313" key="3">
    <source>
        <dbReference type="EMBL" id="MBB5702851.1"/>
    </source>
</evidence>
<evidence type="ECO:0000313" key="4">
    <source>
        <dbReference type="Proteomes" id="UP000555546"/>
    </source>
</evidence>
<dbReference type="SUPFAM" id="SSF53756">
    <property type="entry name" value="UDP-Glycosyltransferase/glycogen phosphorylase"/>
    <property type="match status" value="1"/>
</dbReference>
<dbReference type="Pfam" id="PF13692">
    <property type="entry name" value="Glyco_trans_1_4"/>
    <property type="match status" value="1"/>
</dbReference>
<keyword evidence="1" id="KW-0328">Glycosyltransferase</keyword>
<accession>A0A7W9AYI4</accession>
<reference evidence="3 4" key="1">
    <citation type="submission" date="2020-08" db="EMBL/GenBank/DDBJ databases">
        <title>Genomic Encyclopedia of Type Strains, Phase IV (KMG-IV): sequencing the most valuable type-strain genomes for metagenomic binning, comparative biology and taxonomic classification.</title>
        <authorList>
            <person name="Goeker M."/>
        </authorList>
    </citation>
    <scope>NUCLEOTIDE SEQUENCE [LARGE SCALE GENOMIC DNA]</scope>
    <source>
        <strain evidence="3 4">DSM 26944</strain>
    </source>
</reference>
<proteinExistence type="predicted"/>
<dbReference type="GO" id="GO:0016757">
    <property type="term" value="F:glycosyltransferase activity"/>
    <property type="evidence" value="ECO:0007669"/>
    <property type="project" value="UniProtKB-KW"/>
</dbReference>
<organism evidence="3 4">
    <name type="scientific">Brucella daejeonensis</name>
    <dbReference type="NCBI Taxonomy" id="659015"/>
    <lineage>
        <taxon>Bacteria</taxon>
        <taxon>Pseudomonadati</taxon>
        <taxon>Pseudomonadota</taxon>
        <taxon>Alphaproteobacteria</taxon>
        <taxon>Hyphomicrobiales</taxon>
        <taxon>Brucellaceae</taxon>
        <taxon>Brucella/Ochrobactrum group</taxon>
        <taxon>Brucella</taxon>
    </lineage>
</organism>
<dbReference type="RefSeq" id="WP_183653378.1">
    <property type="nucleotide sequence ID" value="NZ_JACIJG010000009.1"/>
</dbReference>
<evidence type="ECO:0000256" key="1">
    <source>
        <dbReference type="ARBA" id="ARBA00022676"/>
    </source>
</evidence>
<evidence type="ECO:0000256" key="2">
    <source>
        <dbReference type="ARBA" id="ARBA00022679"/>
    </source>
</evidence>
<comment type="caution">
    <text evidence="3">The sequence shown here is derived from an EMBL/GenBank/DDBJ whole genome shotgun (WGS) entry which is preliminary data.</text>
</comment>
<protein>
    <submittedName>
        <fullName evidence="3">Glycosyltransferase involved in cell wall biosynthesis</fullName>
    </submittedName>
</protein>
<dbReference type="Gene3D" id="3.40.50.2000">
    <property type="entry name" value="Glycogen Phosphorylase B"/>
    <property type="match status" value="2"/>
</dbReference>